<evidence type="ECO:0000313" key="2">
    <source>
        <dbReference type="Proteomes" id="UP001564408"/>
    </source>
</evidence>
<organism evidence="1 2">
    <name type="scientific">Thioalkalicoccus limnaeus</name>
    <dbReference type="NCBI Taxonomy" id="120681"/>
    <lineage>
        <taxon>Bacteria</taxon>
        <taxon>Pseudomonadati</taxon>
        <taxon>Pseudomonadota</taxon>
        <taxon>Gammaproteobacteria</taxon>
        <taxon>Chromatiales</taxon>
        <taxon>Chromatiaceae</taxon>
        <taxon>Thioalkalicoccus</taxon>
    </lineage>
</organism>
<name>A0ABV4BD10_9GAMM</name>
<dbReference type="Proteomes" id="UP001564408">
    <property type="component" value="Unassembled WGS sequence"/>
</dbReference>
<dbReference type="EMBL" id="JBDKXB010000007">
    <property type="protein sequence ID" value="MEY6432331.1"/>
    <property type="molecule type" value="Genomic_DNA"/>
</dbReference>
<keyword evidence="2" id="KW-1185">Reference proteome</keyword>
<accession>A0ABV4BD10</accession>
<protein>
    <submittedName>
        <fullName evidence="1">Uncharacterized protein</fullName>
    </submittedName>
</protein>
<proteinExistence type="predicted"/>
<gene>
    <name evidence="1" type="ORF">ABC977_07925</name>
</gene>
<sequence length="50" mass="5664">MTRPIWRLMNRLPMYADCQHDGLANAIWLEERVVNLPSSVPDGTLAPWAG</sequence>
<comment type="caution">
    <text evidence="1">The sequence shown here is derived from an EMBL/GenBank/DDBJ whole genome shotgun (WGS) entry which is preliminary data.</text>
</comment>
<reference evidence="1 2" key="1">
    <citation type="submission" date="2024-05" db="EMBL/GenBank/DDBJ databases">
        <title>Genome Sequence and Characterization of the New Strain Purple Sulfur Bacterium of Genus Thioalkalicoccus.</title>
        <authorList>
            <person name="Bryantseva I.A."/>
            <person name="Kyndt J.A."/>
            <person name="Imhoff J.F."/>
        </authorList>
    </citation>
    <scope>NUCLEOTIDE SEQUENCE [LARGE SCALE GENOMIC DNA]</scope>
    <source>
        <strain evidence="1 2">Um2</strain>
    </source>
</reference>
<evidence type="ECO:0000313" key="1">
    <source>
        <dbReference type="EMBL" id="MEY6432331.1"/>
    </source>
</evidence>